<gene>
    <name evidence="1" type="ORF">D0C36_16850</name>
</gene>
<organism evidence="1 2">
    <name type="scientific">Mucilaginibacter conchicola</name>
    <dbReference type="NCBI Taxonomy" id="2303333"/>
    <lineage>
        <taxon>Bacteria</taxon>
        <taxon>Pseudomonadati</taxon>
        <taxon>Bacteroidota</taxon>
        <taxon>Sphingobacteriia</taxon>
        <taxon>Sphingobacteriales</taxon>
        <taxon>Sphingobacteriaceae</taxon>
        <taxon>Mucilaginibacter</taxon>
    </lineage>
</organism>
<dbReference type="InterPro" id="IPR046525">
    <property type="entry name" value="DUF6702"/>
</dbReference>
<dbReference type="Pfam" id="PF20420">
    <property type="entry name" value="DUF6702"/>
    <property type="match status" value="1"/>
</dbReference>
<evidence type="ECO:0000313" key="1">
    <source>
        <dbReference type="EMBL" id="RFZ90632.1"/>
    </source>
</evidence>
<dbReference type="EMBL" id="QWDC01000003">
    <property type="protein sequence ID" value="RFZ90632.1"/>
    <property type="molecule type" value="Genomic_DNA"/>
</dbReference>
<comment type="caution">
    <text evidence="1">The sequence shown here is derived from an EMBL/GenBank/DDBJ whole genome shotgun (WGS) entry which is preliminary data.</text>
</comment>
<accession>A0A372NNX3</accession>
<sequence>MNAMAAMTSFLGKSLLYCYILVTPLFVKAPAKANFHPLHVSTSDISFNSTDKQMEVICTIFTDDFELALEKQFHTKTDLSREDMHKAMDELVKKYINAHLQLKANATALPLNYLGFEINREAVNVYLESGKIAQPKSIDAQVTLLQSLYDDQLNIVHMTVNGKRKSTRLDAPAKVVSQTF</sequence>
<dbReference type="Proteomes" id="UP000264217">
    <property type="component" value="Unassembled WGS sequence"/>
</dbReference>
<evidence type="ECO:0000313" key="2">
    <source>
        <dbReference type="Proteomes" id="UP000264217"/>
    </source>
</evidence>
<dbReference type="AlphaFoldDB" id="A0A372NNX3"/>
<reference evidence="1 2" key="1">
    <citation type="submission" date="2018-08" db="EMBL/GenBank/DDBJ databases">
        <title>Mucilaginibacter sp. MYSH2.</title>
        <authorList>
            <person name="Seo T."/>
        </authorList>
    </citation>
    <scope>NUCLEOTIDE SEQUENCE [LARGE SCALE GENOMIC DNA]</scope>
    <source>
        <strain evidence="1 2">MYSH2</strain>
    </source>
</reference>
<protein>
    <submittedName>
        <fullName evidence="1">Uncharacterized protein</fullName>
    </submittedName>
</protein>
<name>A0A372NNX3_9SPHI</name>
<proteinExistence type="predicted"/>
<keyword evidence="2" id="KW-1185">Reference proteome</keyword>